<evidence type="ECO:0000313" key="2">
    <source>
        <dbReference type="Proteomes" id="UP001155110"/>
    </source>
</evidence>
<name>A0AAW5P7K3_9BACT</name>
<comment type="caution">
    <text evidence="1">The sequence shown here is derived from an EMBL/GenBank/DDBJ whole genome shotgun (WGS) entry which is preliminary data.</text>
</comment>
<dbReference type="AlphaFoldDB" id="A0AAW5P7K3"/>
<dbReference type="RefSeq" id="WP_259258350.1">
    <property type="nucleotide sequence ID" value="NZ_JANTZM010000007.1"/>
</dbReference>
<sequence length="205" mass="22997">MQVVDPDEVRQKRRRARQLVDGSPVRAYGRRYKRRASLSEARLPAPGSVRPLTEVQRALVATKKPAFSDRGAGFLWLLGKSGMQPRKRDQFFHDALRFCFVARQSRFPVKTSEKCLRALSRRSTGTPSGAAAVPKEAASIPYRPGWEVGVEHRLSRTSYKRKAFKGALADALLRPERAYEPVVLAVLSNVPDGLGHLIGKFRNLF</sequence>
<accession>A0AAW5P7K3</accession>
<gene>
    <name evidence="1" type="ORF">GGP99_001785</name>
</gene>
<protein>
    <submittedName>
        <fullName evidence="1">Uncharacterized protein</fullName>
    </submittedName>
</protein>
<dbReference type="EMBL" id="JANTZM010000007">
    <property type="protein sequence ID" value="MCS4157821.1"/>
    <property type="molecule type" value="Genomic_DNA"/>
</dbReference>
<dbReference type="Proteomes" id="UP001155110">
    <property type="component" value="Unassembled WGS sequence"/>
</dbReference>
<evidence type="ECO:0000313" key="1">
    <source>
        <dbReference type="EMBL" id="MCS4157821.1"/>
    </source>
</evidence>
<reference evidence="1" key="1">
    <citation type="submission" date="2022-08" db="EMBL/GenBank/DDBJ databases">
        <title>Genomic Encyclopedia of Type Strains, Phase V (KMG-V): Genome sequencing to study the core and pangenomes of soil and plant-associated prokaryotes.</title>
        <authorList>
            <person name="Whitman W."/>
        </authorList>
    </citation>
    <scope>NUCLEOTIDE SEQUENCE</scope>
    <source>
        <strain evidence="1">SP3002</strain>
    </source>
</reference>
<proteinExistence type="predicted"/>
<organism evidence="1 2">
    <name type="scientific">Salinibacter ruber</name>
    <dbReference type="NCBI Taxonomy" id="146919"/>
    <lineage>
        <taxon>Bacteria</taxon>
        <taxon>Pseudomonadati</taxon>
        <taxon>Rhodothermota</taxon>
        <taxon>Rhodothermia</taxon>
        <taxon>Rhodothermales</taxon>
        <taxon>Salinibacteraceae</taxon>
        <taxon>Salinibacter</taxon>
    </lineage>
</organism>